<keyword evidence="1" id="KW-0472">Membrane</keyword>
<feature type="transmembrane region" description="Helical" evidence="1">
    <location>
        <begin position="208"/>
        <end position="231"/>
    </location>
</feature>
<evidence type="ECO:0000313" key="5">
    <source>
        <dbReference type="Proteomes" id="UP000247485"/>
    </source>
</evidence>
<accession>A0A318G4E2</accession>
<feature type="signal peptide" evidence="2">
    <location>
        <begin position="1"/>
        <end position="22"/>
    </location>
</feature>
<dbReference type="InterPro" id="IPR007621">
    <property type="entry name" value="TPM_dom"/>
</dbReference>
<name>A0A318G4E2_KLEOX</name>
<feature type="chain" id="PRO_5016419834" evidence="2">
    <location>
        <begin position="23"/>
        <end position="260"/>
    </location>
</feature>
<keyword evidence="1" id="KW-1133">Transmembrane helix</keyword>
<feature type="transmembrane region" description="Helical" evidence="1">
    <location>
        <begin position="237"/>
        <end position="256"/>
    </location>
</feature>
<feature type="transmembrane region" description="Helical" evidence="1">
    <location>
        <begin position="177"/>
        <end position="196"/>
    </location>
</feature>
<gene>
    <name evidence="4" type="ORF">DET57_105280</name>
</gene>
<evidence type="ECO:0000313" key="4">
    <source>
        <dbReference type="EMBL" id="PXW46603.1"/>
    </source>
</evidence>
<protein>
    <submittedName>
        <fullName evidence="4">Putative membrane protein YgcG</fullName>
    </submittedName>
</protein>
<keyword evidence="2" id="KW-0732">Signal</keyword>
<dbReference type="AlphaFoldDB" id="A0A318G4E2"/>
<keyword evidence="1" id="KW-0812">Transmembrane</keyword>
<evidence type="ECO:0000256" key="1">
    <source>
        <dbReference type="SAM" id="Phobius"/>
    </source>
</evidence>
<reference evidence="4 5" key="1">
    <citation type="submission" date="2018-05" db="EMBL/GenBank/DDBJ databases">
        <title>Freshwater and sediment microbial communities from various areas in North America, analyzing microbe dynamics in response to fracking.</title>
        <authorList>
            <person name="Lamendella R."/>
        </authorList>
    </citation>
    <scope>NUCLEOTIDE SEQUENCE [LARGE SCALE GENOMIC DNA]</scope>
    <source>
        <strain evidence="4 5">67</strain>
    </source>
</reference>
<evidence type="ECO:0000256" key="2">
    <source>
        <dbReference type="SAM" id="SignalP"/>
    </source>
</evidence>
<comment type="caution">
    <text evidence="4">The sequence shown here is derived from an EMBL/GenBank/DDBJ whole genome shotgun (WGS) entry which is preliminary data.</text>
</comment>
<feature type="domain" description="TPM" evidence="3">
    <location>
        <begin position="35"/>
        <end position="151"/>
    </location>
</feature>
<dbReference type="RefSeq" id="WP_110273641.1">
    <property type="nucleotide sequence ID" value="NZ_QJJG01000005.1"/>
</dbReference>
<dbReference type="Pfam" id="PF04536">
    <property type="entry name" value="TPM_phosphatase"/>
    <property type="match status" value="1"/>
</dbReference>
<dbReference type="Gene3D" id="3.10.310.50">
    <property type="match status" value="1"/>
</dbReference>
<sequence>MRKFIILFCGLLCLSLVYSACAASTPDIEGYLTDTTNTVSSKSDIIQHAERFKKQTGITPFILLTQQETLLQAKKTQLLQSAKRLADENQGFLLLIITTDSRQVELIADPKALSRLQASHAALIVENHTLAYWQHGLWFQGLNTALDVLQAALLQQPAPPLTWYTPSDSPYKKDLPGHPLGFLFWIMAFMAFTWCFRFTTRWRYALKFTLAMTIANLFYQALCLFLSHGGFSLHKIAPLWAVLIGFCTFLATWLWTRKRR</sequence>
<organism evidence="4 5">
    <name type="scientific">Klebsiella oxytoca</name>
    <dbReference type="NCBI Taxonomy" id="571"/>
    <lineage>
        <taxon>Bacteria</taxon>
        <taxon>Pseudomonadati</taxon>
        <taxon>Pseudomonadota</taxon>
        <taxon>Gammaproteobacteria</taxon>
        <taxon>Enterobacterales</taxon>
        <taxon>Enterobacteriaceae</taxon>
        <taxon>Klebsiella/Raoultella group</taxon>
        <taxon>Klebsiella</taxon>
    </lineage>
</organism>
<proteinExistence type="predicted"/>
<evidence type="ECO:0000259" key="3">
    <source>
        <dbReference type="Pfam" id="PF04536"/>
    </source>
</evidence>
<dbReference type="EMBL" id="QJJG01000005">
    <property type="protein sequence ID" value="PXW46603.1"/>
    <property type="molecule type" value="Genomic_DNA"/>
</dbReference>
<dbReference type="Proteomes" id="UP000247485">
    <property type="component" value="Unassembled WGS sequence"/>
</dbReference>